<dbReference type="AlphaFoldDB" id="A0A6A6SBC7"/>
<protein>
    <recommendedName>
        <fullName evidence="3">EthD domain-containing protein</fullName>
    </recommendedName>
</protein>
<gene>
    <name evidence="4" type="ORF">P280DRAFT_466751</name>
</gene>
<dbReference type="Proteomes" id="UP000799753">
    <property type="component" value="Unassembled WGS sequence"/>
</dbReference>
<dbReference type="GO" id="GO:0016491">
    <property type="term" value="F:oxidoreductase activity"/>
    <property type="evidence" value="ECO:0007669"/>
    <property type="project" value="InterPro"/>
</dbReference>
<evidence type="ECO:0000256" key="2">
    <source>
        <dbReference type="SAM" id="MobiDB-lite"/>
    </source>
</evidence>
<dbReference type="Gene3D" id="3.30.70.100">
    <property type="match status" value="1"/>
</dbReference>
<evidence type="ECO:0000313" key="4">
    <source>
        <dbReference type="EMBL" id="KAF2644063.1"/>
    </source>
</evidence>
<dbReference type="OrthoDB" id="2519291at2759"/>
<organism evidence="4 5">
    <name type="scientific">Massarina eburnea CBS 473.64</name>
    <dbReference type="NCBI Taxonomy" id="1395130"/>
    <lineage>
        <taxon>Eukaryota</taxon>
        <taxon>Fungi</taxon>
        <taxon>Dikarya</taxon>
        <taxon>Ascomycota</taxon>
        <taxon>Pezizomycotina</taxon>
        <taxon>Dothideomycetes</taxon>
        <taxon>Pleosporomycetidae</taxon>
        <taxon>Pleosporales</taxon>
        <taxon>Massarineae</taxon>
        <taxon>Massarinaceae</taxon>
        <taxon>Massarina</taxon>
    </lineage>
</organism>
<dbReference type="EMBL" id="MU006779">
    <property type="protein sequence ID" value="KAF2644063.1"/>
    <property type="molecule type" value="Genomic_DNA"/>
</dbReference>
<accession>A0A6A6SBC7</accession>
<feature type="compositionally biased region" description="Low complexity" evidence="2">
    <location>
        <begin position="89"/>
        <end position="108"/>
    </location>
</feature>
<reference evidence="4" key="1">
    <citation type="journal article" date="2020" name="Stud. Mycol.">
        <title>101 Dothideomycetes genomes: a test case for predicting lifestyles and emergence of pathogens.</title>
        <authorList>
            <person name="Haridas S."/>
            <person name="Albert R."/>
            <person name="Binder M."/>
            <person name="Bloem J."/>
            <person name="Labutti K."/>
            <person name="Salamov A."/>
            <person name="Andreopoulos B."/>
            <person name="Baker S."/>
            <person name="Barry K."/>
            <person name="Bills G."/>
            <person name="Bluhm B."/>
            <person name="Cannon C."/>
            <person name="Castanera R."/>
            <person name="Culley D."/>
            <person name="Daum C."/>
            <person name="Ezra D."/>
            <person name="Gonzalez J."/>
            <person name="Henrissat B."/>
            <person name="Kuo A."/>
            <person name="Liang C."/>
            <person name="Lipzen A."/>
            <person name="Lutzoni F."/>
            <person name="Magnuson J."/>
            <person name="Mondo S."/>
            <person name="Nolan M."/>
            <person name="Ohm R."/>
            <person name="Pangilinan J."/>
            <person name="Park H.-J."/>
            <person name="Ramirez L."/>
            <person name="Alfaro M."/>
            <person name="Sun H."/>
            <person name="Tritt A."/>
            <person name="Yoshinaga Y."/>
            <person name="Zwiers L.-H."/>
            <person name="Turgeon B."/>
            <person name="Goodwin S."/>
            <person name="Spatafora J."/>
            <person name="Crous P."/>
            <person name="Grigoriev I."/>
        </authorList>
    </citation>
    <scope>NUCLEOTIDE SEQUENCE</scope>
    <source>
        <strain evidence="4">CBS 473.64</strain>
    </source>
</reference>
<name>A0A6A6SBC7_9PLEO</name>
<proteinExistence type="inferred from homology"/>
<dbReference type="InterPro" id="IPR009799">
    <property type="entry name" value="EthD_dom"/>
</dbReference>
<evidence type="ECO:0000256" key="1">
    <source>
        <dbReference type="ARBA" id="ARBA00005986"/>
    </source>
</evidence>
<comment type="similarity">
    <text evidence="1">Belongs to the tpcK family.</text>
</comment>
<keyword evidence="5" id="KW-1185">Reference proteome</keyword>
<sequence length="270" mass="30627">MSADRRPCIFAIWESGTLPGKPVEHKLKRCPPRTTPTLFPTYFPGPRPTYHRLGTIAFPRLHRITTQATTNMDTPSLASLTITESVVHESTTATPTPTESPSGTQQSSNYSNPYVNENAALDIESIDDSNASNAMIILFSKKPGVTFREFKDRVENDWVPNLQKVCGPLFPLTYVRRYISQKESDDPDKIASLPSVLIGRAEDIVFDCLVEATFEDNLHMMQWFNLLNEDEPARIMMESESKFSDINKLRVILMENRVTVNKTRKAKTWE</sequence>
<feature type="domain" description="EthD" evidence="3">
    <location>
        <begin position="142"/>
        <end position="245"/>
    </location>
</feature>
<evidence type="ECO:0000259" key="3">
    <source>
        <dbReference type="Pfam" id="PF07110"/>
    </source>
</evidence>
<evidence type="ECO:0000313" key="5">
    <source>
        <dbReference type="Proteomes" id="UP000799753"/>
    </source>
</evidence>
<feature type="region of interest" description="Disordered" evidence="2">
    <location>
        <begin position="87"/>
        <end position="113"/>
    </location>
</feature>
<dbReference type="Pfam" id="PF07110">
    <property type="entry name" value="EthD"/>
    <property type="match status" value="1"/>
</dbReference>